<accession>A0A6C0LJV7</accession>
<protein>
    <recommendedName>
        <fullName evidence="2">T4 RNA ligase 1-like N-terminal domain-containing protein</fullName>
    </recommendedName>
</protein>
<dbReference type="EMBL" id="MN740520">
    <property type="protein sequence ID" value="QHU30833.1"/>
    <property type="molecule type" value="Genomic_DNA"/>
</dbReference>
<organism evidence="1">
    <name type="scientific">viral metagenome</name>
    <dbReference type="NCBI Taxonomy" id="1070528"/>
    <lineage>
        <taxon>unclassified sequences</taxon>
        <taxon>metagenomes</taxon>
        <taxon>organismal metagenomes</taxon>
    </lineage>
</organism>
<name>A0A6C0LJV7_9ZZZZ</name>
<proteinExistence type="predicted"/>
<dbReference type="AlphaFoldDB" id="A0A6C0LJV7"/>
<evidence type="ECO:0008006" key="2">
    <source>
        <dbReference type="Google" id="ProtNLM"/>
    </source>
</evidence>
<sequence length="425" mass="49710">MISDTPFINLNTIPGLVDFLNDESTNYNDVLKLNKVFCKSSEDAKYSIISYNKKFLSFDLVGQSGLFRSVIMNANNNIVSYSPSKSFDLSTFTKMYPDNSDQSLVAEEFIEGTMINVFWNPLLGLSGGWEIATRNNVGANCSFFKHNSSKSKSFREMFLEAAKENHLIIDKLNTECCFSFVLQHPDNRIVIPVKNPQLYLVACYSIDHSDSDNGDIFIYNVPLNNLKNYDWDSTTIQFPKVYTFTNYNELTKMFDNNNSPYDIMGLVIKNLKSDSRTIIRNPVYEEVKMLRGNQPKLQFQYLELRKQRKVKEYLLHFGEHKEPFNQFKTQLHQFTKALYNNYKSCYIYKAKPLKEFSPQFRTHMFNVHKIYVSKLMEQKKFVDFKLVIEFVNNLDTSLLMHSLNYHLLQRNSDEVKAEFYGFVNF</sequence>
<reference evidence="1" key="1">
    <citation type="journal article" date="2020" name="Nature">
        <title>Giant virus diversity and host interactions through global metagenomics.</title>
        <authorList>
            <person name="Schulz F."/>
            <person name="Roux S."/>
            <person name="Paez-Espino D."/>
            <person name="Jungbluth S."/>
            <person name="Walsh D.A."/>
            <person name="Denef V.J."/>
            <person name="McMahon K.D."/>
            <person name="Konstantinidis K.T."/>
            <person name="Eloe-Fadrosh E.A."/>
            <person name="Kyrpides N.C."/>
            <person name="Woyke T."/>
        </authorList>
    </citation>
    <scope>NUCLEOTIDE SEQUENCE</scope>
    <source>
        <strain evidence="1">GVMAG-M-3300027892-73</strain>
    </source>
</reference>
<evidence type="ECO:0000313" key="1">
    <source>
        <dbReference type="EMBL" id="QHU30833.1"/>
    </source>
</evidence>